<name>A0AAN5HZ43_9BILA</name>
<dbReference type="Proteomes" id="UP001328107">
    <property type="component" value="Unassembled WGS sequence"/>
</dbReference>
<evidence type="ECO:0000313" key="1">
    <source>
        <dbReference type="EMBL" id="GMR46064.1"/>
    </source>
</evidence>
<proteinExistence type="predicted"/>
<dbReference type="EMBL" id="BTRK01000004">
    <property type="protein sequence ID" value="GMR46064.1"/>
    <property type="molecule type" value="Genomic_DNA"/>
</dbReference>
<evidence type="ECO:0000313" key="2">
    <source>
        <dbReference type="Proteomes" id="UP001328107"/>
    </source>
</evidence>
<feature type="non-terminal residue" evidence="1">
    <location>
        <position position="91"/>
    </location>
</feature>
<feature type="non-terminal residue" evidence="1">
    <location>
        <position position="1"/>
    </location>
</feature>
<dbReference type="AlphaFoldDB" id="A0AAN5HZ43"/>
<comment type="caution">
    <text evidence="1">The sequence shown here is derived from an EMBL/GenBank/DDBJ whole genome shotgun (WGS) entry which is preliminary data.</text>
</comment>
<accession>A0AAN5HZ43</accession>
<reference evidence="2" key="1">
    <citation type="submission" date="2022-10" db="EMBL/GenBank/DDBJ databases">
        <title>Genome assembly of Pristionchus species.</title>
        <authorList>
            <person name="Yoshida K."/>
            <person name="Sommer R.J."/>
        </authorList>
    </citation>
    <scope>NUCLEOTIDE SEQUENCE [LARGE SCALE GENOMIC DNA]</scope>
    <source>
        <strain evidence="2">RS5460</strain>
    </source>
</reference>
<keyword evidence="2" id="KW-1185">Reference proteome</keyword>
<gene>
    <name evidence="1" type="ORF">PMAYCL1PPCAC_16259</name>
</gene>
<protein>
    <submittedName>
        <fullName evidence="1">Uncharacterized protein</fullName>
    </submittedName>
</protein>
<sequence>GALLHVLLLRDRVRDDNGLEGRLVQTLQSRTTANAVNADGEHRRSSRLDQLVGSEADGATGVGHIVDQDGHLALDVSDKRHLLDLVGTLAL</sequence>
<organism evidence="1 2">
    <name type="scientific">Pristionchus mayeri</name>
    <dbReference type="NCBI Taxonomy" id="1317129"/>
    <lineage>
        <taxon>Eukaryota</taxon>
        <taxon>Metazoa</taxon>
        <taxon>Ecdysozoa</taxon>
        <taxon>Nematoda</taxon>
        <taxon>Chromadorea</taxon>
        <taxon>Rhabditida</taxon>
        <taxon>Rhabditina</taxon>
        <taxon>Diplogasteromorpha</taxon>
        <taxon>Diplogasteroidea</taxon>
        <taxon>Neodiplogasteridae</taxon>
        <taxon>Pristionchus</taxon>
    </lineage>
</organism>